<keyword evidence="1" id="KW-0472">Membrane</keyword>
<dbReference type="OrthoDB" id="255777at2157"/>
<keyword evidence="1" id="KW-1133">Transmembrane helix</keyword>
<dbReference type="STRING" id="662479.C440_12824"/>
<dbReference type="RefSeq" id="WP_008320889.1">
    <property type="nucleotide sequence ID" value="NZ_AOLN01000018.1"/>
</dbReference>
<sequence>MFGIETLTGNVQAAVLVGIVLTEAMVLYVGYGAMTRALGPSVKKAIGGE</sequence>
<dbReference type="PATRIC" id="fig|662479.7.peg.2593"/>
<dbReference type="EMBL" id="AOLN01000018">
    <property type="protein sequence ID" value="ELZ91197.1"/>
    <property type="molecule type" value="Genomic_DNA"/>
</dbReference>
<organism evidence="2 3">
    <name type="scientific">Haloferax mucosum ATCC BAA-1512</name>
    <dbReference type="NCBI Taxonomy" id="662479"/>
    <lineage>
        <taxon>Archaea</taxon>
        <taxon>Methanobacteriati</taxon>
        <taxon>Methanobacteriota</taxon>
        <taxon>Stenosarchaea group</taxon>
        <taxon>Halobacteria</taxon>
        <taxon>Halobacteriales</taxon>
        <taxon>Haloferacaceae</taxon>
        <taxon>Haloferax</taxon>
    </lineage>
</organism>
<keyword evidence="1" id="KW-0812">Transmembrane</keyword>
<dbReference type="Pfam" id="PF24352">
    <property type="entry name" value="DUF7512"/>
    <property type="match status" value="1"/>
</dbReference>
<name>M0I5F2_9EURY</name>
<dbReference type="Proteomes" id="UP000011550">
    <property type="component" value="Unassembled WGS sequence"/>
</dbReference>
<dbReference type="InterPro" id="IPR055934">
    <property type="entry name" value="DUF7512"/>
</dbReference>
<evidence type="ECO:0000256" key="1">
    <source>
        <dbReference type="SAM" id="Phobius"/>
    </source>
</evidence>
<evidence type="ECO:0000313" key="2">
    <source>
        <dbReference type="EMBL" id="ELZ91197.1"/>
    </source>
</evidence>
<reference evidence="2 3" key="1">
    <citation type="journal article" date="2014" name="PLoS Genet.">
        <title>Phylogenetically driven sequencing of extremely halophilic archaea reveals strategies for static and dynamic osmo-response.</title>
        <authorList>
            <person name="Becker E.A."/>
            <person name="Seitzer P.M."/>
            <person name="Tritt A."/>
            <person name="Larsen D."/>
            <person name="Krusor M."/>
            <person name="Yao A.I."/>
            <person name="Wu D."/>
            <person name="Madern D."/>
            <person name="Eisen J.A."/>
            <person name="Darling A.E."/>
            <person name="Facciotti M.T."/>
        </authorList>
    </citation>
    <scope>NUCLEOTIDE SEQUENCE [LARGE SCALE GENOMIC DNA]</scope>
    <source>
        <strain evidence="2 3">ATCC BAA-1512</strain>
    </source>
</reference>
<protein>
    <submittedName>
        <fullName evidence="2">Uncharacterized protein</fullName>
    </submittedName>
</protein>
<proteinExistence type="predicted"/>
<dbReference type="AlphaFoldDB" id="M0I5F2"/>
<evidence type="ECO:0000313" key="3">
    <source>
        <dbReference type="Proteomes" id="UP000011550"/>
    </source>
</evidence>
<gene>
    <name evidence="2" type="ORF">C440_12824</name>
</gene>
<keyword evidence="3" id="KW-1185">Reference proteome</keyword>
<comment type="caution">
    <text evidence="2">The sequence shown here is derived from an EMBL/GenBank/DDBJ whole genome shotgun (WGS) entry which is preliminary data.</text>
</comment>
<feature type="transmembrane region" description="Helical" evidence="1">
    <location>
        <begin position="12"/>
        <end position="34"/>
    </location>
</feature>
<accession>M0I5F2</accession>